<proteinExistence type="predicted"/>
<sequence>MFTLRWISFLKATVIVREGCGIHVGVGSRWKAGQLEETCSNSELDETGSRVPECGDHKEDRNTQGKRQLVKDGTTAERLPRRLNSRKGEGDRVTPTQVFETICVVLLLGCDGENIPIRNKLTEMITRKANQESRRNHLTLAPLSPPTLEKYSGIHFHTWVQVSYVTWQRETDWVSEWAGTPALSQPGGAERPVCCAESETSEGGIGDMSAPISTGTLQLTRTSWIKTRHEFADATKPGESEDCKAGWERRLFPTQGWYAVRSRGSACVPEGPSEHMAPASTEDSHSDQAMGGEDSTSAVTDCPGKATRGVVWAQLAFKSQDGCICNGRGRLLAMQELAGATLKHSLKLSLCQGPHNTERHAID</sequence>
<dbReference type="Proteomes" id="UP000287033">
    <property type="component" value="Unassembled WGS sequence"/>
</dbReference>
<dbReference type="EMBL" id="BEZZ01005679">
    <property type="protein sequence ID" value="GCC17952.1"/>
    <property type="molecule type" value="Genomic_DNA"/>
</dbReference>
<feature type="region of interest" description="Disordered" evidence="1">
    <location>
        <begin position="268"/>
        <end position="301"/>
    </location>
</feature>
<feature type="compositionally biased region" description="Basic and acidic residues" evidence="1">
    <location>
        <begin position="74"/>
        <end position="92"/>
    </location>
</feature>
<name>A0A401RIH2_CHIPU</name>
<comment type="caution">
    <text evidence="2">The sequence shown here is derived from an EMBL/GenBank/DDBJ whole genome shotgun (WGS) entry which is preliminary data.</text>
</comment>
<protein>
    <submittedName>
        <fullName evidence="2">Uncharacterized protein</fullName>
    </submittedName>
</protein>
<organism evidence="2 3">
    <name type="scientific">Chiloscyllium punctatum</name>
    <name type="common">Brownbanded bambooshark</name>
    <name type="synonym">Hemiscyllium punctatum</name>
    <dbReference type="NCBI Taxonomy" id="137246"/>
    <lineage>
        <taxon>Eukaryota</taxon>
        <taxon>Metazoa</taxon>
        <taxon>Chordata</taxon>
        <taxon>Craniata</taxon>
        <taxon>Vertebrata</taxon>
        <taxon>Chondrichthyes</taxon>
        <taxon>Elasmobranchii</taxon>
        <taxon>Galeomorphii</taxon>
        <taxon>Galeoidea</taxon>
        <taxon>Orectolobiformes</taxon>
        <taxon>Hemiscylliidae</taxon>
        <taxon>Chiloscyllium</taxon>
    </lineage>
</organism>
<evidence type="ECO:0000313" key="3">
    <source>
        <dbReference type="Proteomes" id="UP000287033"/>
    </source>
</evidence>
<feature type="region of interest" description="Disordered" evidence="1">
    <location>
        <begin position="41"/>
        <end position="92"/>
    </location>
</feature>
<accession>A0A401RIH2</accession>
<evidence type="ECO:0000313" key="2">
    <source>
        <dbReference type="EMBL" id="GCC17952.1"/>
    </source>
</evidence>
<dbReference type="AlphaFoldDB" id="A0A401RIH2"/>
<evidence type="ECO:0000256" key="1">
    <source>
        <dbReference type="SAM" id="MobiDB-lite"/>
    </source>
</evidence>
<feature type="compositionally biased region" description="Basic and acidic residues" evidence="1">
    <location>
        <begin position="53"/>
        <end position="63"/>
    </location>
</feature>
<keyword evidence="3" id="KW-1185">Reference proteome</keyword>
<gene>
    <name evidence="2" type="ORF">chiPu_0022048</name>
</gene>
<reference evidence="2 3" key="1">
    <citation type="journal article" date="2018" name="Nat. Ecol. Evol.">
        <title>Shark genomes provide insights into elasmobranch evolution and the origin of vertebrates.</title>
        <authorList>
            <person name="Hara Y"/>
            <person name="Yamaguchi K"/>
            <person name="Onimaru K"/>
            <person name="Kadota M"/>
            <person name="Koyanagi M"/>
            <person name="Keeley SD"/>
            <person name="Tatsumi K"/>
            <person name="Tanaka K"/>
            <person name="Motone F"/>
            <person name="Kageyama Y"/>
            <person name="Nozu R"/>
            <person name="Adachi N"/>
            <person name="Nishimura O"/>
            <person name="Nakagawa R"/>
            <person name="Tanegashima C"/>
            <person name="Kiyatake I"/>
            <person name="Matsumoto R"/>
            <person name="Murakumo K"/>
            <person name="Nishida K"/>
            <person name="Terakita A"/>
            <person name="Kuratani S"/>
            <person name="Sato K"/>
            <person name="Hyodo S Kuraku.S."/>
        </authorList>
    </citation>
    <scope>NUCLEOTIDE SEQUENCE [LARGE SCALE GENOMIC DNA]</scope>
</reference>